<feature type="transmembrane region" description="Helical" evidence="1">
    <location>
        <begin position="358"/>
        <end position="375"/>
    </location>
</feature>
<proteinExistence type="predicted"/>
<dbReference type="AlphaFoldDB" id="A0A2F0P4T2"/>
<protein>
    <recommendedName>
        <fullName evidence="4">Glycosyltransferase RgtA/B/C/D-like domain-containing protein</fullName>
    </recommendedName>
</protein>
<organism evidence="2 3">
    <name type="scientific">Serratia marcescens</name>
    <dbReference type="NCBI Taxonomy" id="615"/>
    <lineage>
        <taxon>Bacteria</taxon>
        <taxon>Pseudomonadati</taxon>
        <taxon>Pseudomonadota</taxon>
        <taxon>Gammaproteobacteria</taxon>
        <taxon>Enterobacterales</taxon>
        <taxon>Yersiniaceae</taxon>
        <taxon>Serratia</taxon>
    </lineage>
</organism>
<feature type="transmembrane region" description="Helical" evidence="1">
    <location>
        <begin position="12"/>
        <end position="32"/>
    </location>
</feature>
<feature type="transmembrane region" description="Helical" evidence="1">
    <location>
        <begin position="193"/>
        <end position="211"/>
    </location>
</feature>
<evidence type="ECO:0008006" key="4">
    <source>
        <dbReference type="Google" id="ProtNLM"/>
    </source>
</evidence>
<dbReference type="RefSeq" id="WP_055317685.1">
    <property type="nucleotide sequence ID" value="NZ_CADDTT010000018.1"/>
</dbReference>
<evidence type="ECO:0000313" key="3">
    <source>
        <dbReference type="Proteomes" id="UP000050489"/>
    </source>
</evidence>
<keyword evidence="1" id="KW-0812">Transmembrane</keyword>
<feature type="transmembrane region" description="Helical" evidence="1">
    <location>
        <begin position="125"/>
        <end position="142"/>
    </location>
</feature>
<dbReference type="EMBL" id="LJEX02000162">
    <property type="protein sequence ID" value="OCO79092.1"/>
    <property type="molecule type" value="Genomic_DNA"/>
</dbReference>
<feature type="transmembrane region" description="Helical" evidence="1">
    <location>
        <begin position="99"/>
        <end position="119"/>
    </location>
</feature>
<comment type="caution">
    <text evidence="2">The sequence shown here is derived from an EMBL/GenBank/DDBJ whole genome shotgun (WGS) entry which is preliminary data.</text>
</comment>
<accession>A0A2F0P4T2</accession>
<evidence type="ECO:0000256" key="1">
    <source>
        <dbReference type="SAM" id="Phobius"/>
    </source>
</evidence>
<feature type="transmembrane region" description="Helical" evidence="1">
    <location>
        <begin position="74"/>
        <end position="92"/>
    </location>
</feature>
<feature type="transmembrane region" description="Helical" evidence="1">
    <location>
        <begin position="406"/>
        <end position="426"/>
    </location>
</feature>
<name>A0A2F0P4T2_SERMA</name>
<reference evidence="3" key="1">
    <citation type="submission" date="2016-04" db="EMBL/GenBank/DDBJ databases">
        <authorList>
            <person name="Osei Sekyere J."/>
            <person name="Sivertsen A."/>
            <person name="Pedersen A.T."/>
            <person name="Sundsfjord A."/>
        </authorList>
    </citation>
    <scope>NUCLEOTIDE SEQUENCE [LARGE SCALE GENOMIC DNA]</scope>
    <source>
        <strain evidence="3">945174350</strain>
    </source>
</reference>
<feature type="transmembrane region" description="Helical" evidence="1">
    <location>
        <begin position="149"/>
        <end position="173"/>
    </location>
</feature>
<evidence type="ECO:0000313" key="2">
    <source>
        <dbReference type="EMBL" id="OCO79092.1"/>
    </source>
</evidence>
<sequence length="432" mass="49300">MDSKAKNFRLMLTLAVSVIAIAIYNSIFYPGYLTPDSAYILYQTNGIAPLSNWHPIFITRLWGVFYDVFKSAGGIWSIQILLLVLSATFMSLKIKSTTIGILFLVLTLFYPPIMTNMGALWKDDFAAIFTLISYALLISYCNKKTKCNLSLLIASCILVSLTRIDYFIVILPFMLAATFSIDYLNTKKAFTRFSYYVLIVLTSVFIINKTLSVGIEKKLNPWVTIAAWDIVGIEQRSGEKDLSSIYNCNTSDPLVWGDTKRFSVNLPEGDYVTPVKEESSYFFKLWFSSIIKHPVSYVEHRMCVAKVFLGFDTPSVHYPYPAPIFNNYNFSQKSDRSNLNLDVYWFFDASSSSPMFRYWYYLVVVIFITLAMNAMRKFSIVNNALSASILLEALRVLVLPAADFRYGIWIVFGTLTLIFVSIDKIINKRDDC</sequence>
<dbReference type="Proteomes" id="UP000050489">
    <property type="component" value="Unassembled WGS sequence"/>
</dbReference>
<gene>
    <name evidence="2" type="ORF">AN695_0226500</name>
</gene>
<keyword evidence="1" id="KW-1133">Transmembrane helix</keyword>
<keyword evidence="1" id="KW-0472">Membrane</keyword>